<keyword evidence="3 5" id="KW-1133">Transmembrane helix</keyword>
<keyword evidence="4 5" id="KW-0472">Membrane</keyword>
<feature type="transmembrane region" description="Helical" evidence="5">
    <location>
        <begin position="142"/>
        <end position="164"/>
    </location>
</feature>
<gene>
    <name evidence="7" type="ORF">J3R30DRAFT_2411104</name>
</gene>
<evidence type="ECO:0000313" key="7">
    <source>
        <dbReference type="EMBL" id="KAJ4481144.1"/>
    </source>
</evidence>
<dbReference type="InterPro" id="IPR011701">
    <property type="entry name" value="MFS"/>
</dbReference>
<feature type="transmembrane region" description="Helical" evidence="5">
    <location>
        <begin position="436"/>
        <end position="457"/>
    </location>
</feature>
<feature type="domain" description="Major facilitator superfamily (MFS) profile" evidence="6">
    <location>
        <begin position="52"/>
        <end position="518"/>
    </location>
</feature>
<evidence type="ECO:0000256" key="2">
    <source>
        <dbReference type="ARBA" id="ARBA00022692"/>
    </source>
</evidence>
<organism evidence="7 8">
    <name type="scientific">Lentinula aciculospora</name>
    <dbReference type="NCBI Taxonomy" id="153920"/>
    <lineage>
        <taxon>Eukaryota</taxon>
        <taxon>Fungi</taxon>
        <taxon>Dikarya</taxon>
        <taxon>Basidiomycota</taxon>
        <taxon>Agaricomycotina</taxon>
        <taxon>Agaricomycetes</taxon>
        <taxon>Agaricomycetidae</taxon>
        <taxon>Agaricales</taxon>
        <taxon>Marasmiineae</taxon>
        <taxon>Omphalotaceae</taxon>
        <taxon>Lentinula</taxon>
    </lineage>
</organism>
<dbReference type="PANTHER" id="PTHR23501:SF198">
    <property type="entry name" value="AZOLE RESISTANCE PROTEIN 1-RELATED"/>
    <property type="match status" value="1"/>
</dbReference>
<feature type="transmembrane region" description="Helical" evidence="5">
    <location>
        <begin position="371"/>
        <end position="391"/>
    </location>
</feature>
<feature type="transmembrane region" description="Helical" evidence="5">
    <location>
        <begin position="49"/>
        <end position="75"/>
    </location>
</feature>
<feature type="transmembrane region" description="Helical" evidence="5">
    <location>
        <begin position="397"/>
        <end position="415"/>
    </location>
</feature>
<protein>
    <submittedName>
        <fullName evidence="7">Major facilitator superfamily domain-containing protein</fullName>
    </submittedName>
</protein>
<dbReference type="InterPro" id="IPR020846">
    <property type="entry name" value="MFS_dom"/>
</dbReference>
<keyword evidence="2 5" id="KW-0812">Transmembrane</keyword>
<evidence type="ECO:0000256" key="1">
    <source>
        <dbReference type="ARBA" id="ARBA00004141"/>
    </source>
</evidence>
<feature type="transmembrane region" description="Helical" evidence="5">
    <location>
        <begin position="202"/>
        <end position="225"/>
    </location>
</feature>
<evidence type="ECO:0000256" key="5">
    <source>
        <dbReference type="SAM" id="Phobius"/>
    </source>
</evidence>
<dbReference type="GO" id="GO:0005886">
    <property type="term" value="C:plasma membrane"/>
    <property type="evidence" value="ECO:0007669"/>
    <property type="project" value="TreeGrafter"/>
</dbReference>
<dbReference type="Pfam" id="PF07690">
    <property type="entry name" value="MFS_1"/>
    <property type="match status" value="1"/>
</dbReference>
<dbReference type="GO" id="GO:0022857">
    <property type="term" value="F:transmembrane transporter activity"/>
    <property type="evidence" value="ECO:0007669"/>
    <property type="project" value="InterPro"/>
</dbReference>
<feature type="transmembrane region" description="Helical" evidence="5">
    <location>
        <begin position="176"/>
        <end position="196"/>
    </location>
</feature>
<dbReference type="Gene3D" id="1.20.1250.20">
    <property type="entry name" value="MFS general substrate transporter like domains"/>
    <property type="match status" value="2"/>
</dbReference>
<dbReference type="PANTHER" id="PTHR23501">
    <property type="entry name" value="MAJOR FACILITATOR SUPERFAMILY"/>
    <property type="match status" value="1"/>
</dbReference>
<feature type="transmembrane region" description="Helical" evidence="5">
    <location>
        <begin position="87"/>
        <end position="105"/>
    </location>
</feature>
<dbReference type="CDD" id="cd17502">
    <property type="entry name" value="MFS_Azr1_MDR_like"/>
    <property type="match status" value="1"/>
</dbReference>
<sequence>MHQMLEVLHPFLDCTLWHSKVAHPLEKPDTGNNSVGNIFSQFISRRWTFIALVIALNLATFIAALDNTIVATAIPTITSQFHSIGDVGWYGSIYMLAMTPLQPILGKVYNMFNTKYVYILAIIIFEVGSIIGASAPQSSVLVIGRAVAGVGATTVFAGGMAIVTNIFPEDQRPLHISFLQSMFGIANMVGPLLGGLLTDALSWRWCFWINVPLGFIVVLIVLFCYDDQNNQQKISLTIHEKIRRLDILGSALLITSVTCLLLALHWGGTTYSWDSPRIVCLVTLAAVLICAFGISQYMRPQSASIVYASALYMFFLTIGRFTHIYYLPFYFQICKGVSPISSGLRFLPYSITATLSTILLGAIINANGFCTLVQLTGAVLFTVGSGLIASFRLNTSAGTWIGYQILAGAGAGAGVQTPYITAQTAVASEDVHTTNAIIMFMTGLGGALSISIAQNIFATVLLEELPEYTIAEINGGEILNLGEVLQAFAHALDKTFIVSIVAGSVCVLLAFSIVRKRRENTDRCDNYGHSLDTTRQDHD</sequence>
<proteinExistence type="predicted"/>
<dbReference type="AlphaFoldDB" id="A0A9W9DRE5"/>
<feature type="transmembrane region" description="Helical" evidence="5">
    <location>
        <begin position="117"/>
        <end position="136"/>
    </location>
</feature>
<feature type="transmembrane region" description="Helical" evidence="5">
    <location>
        <begin position="245"/>
        <end position="264"/>
    </location>
</feature>
<evidence type="ECO:0000313" key="8">
    <source>
        <dbReference type="Proteomes" id="UP001150266"/>
    </source>
</evidence>
<dbReference type="Proteomes" id="UP001150266">
    <property type="component" value="Unassembled WGS sequence"/>
</dbReference>
<reference evidence="7" key="1">
    <citation type="submission" date="2022-08" db="EMBL/GenBank/DDBJ databases">
        <title>A Global Phylogenomic Analysis of the Shiitake Genus Lentinula.</title>
        <authorList>
            <consortium name="DOE Joint Genome Institute"/>
            <person name="Sierra-Patev S."/>
            <person name="Min B."/>
            <person name="Naranjo-Ortiz M."/>
            <person name="Looney B."/>
            <person name="Konkel Z."/>
            <person name="Slot J.C."/>
            <person name="Sakamoto Y."/>
            <person name="Steenwyk J.L."/>
            <person name="Rokas A."/>
            <person name="Carro J."/>
            <person name="Camarero S."/>
            <person name="Ferreira P."/>
            <person name="Molpeceres G."/>
            <person name="Ruiz-Duenas F.J."/>
            <person name="Serrano A."/>
            <person name="Henrissat B."/>
            <person name="Drula E."/>
            <person name="Hughes K.W."/>
            <person name="Mata J.L."/>
            <person name="Ishikawa N.K."/>
            <person name="Vargas-Isla R."/>
            <person name="Ushijima S."/>
            <person name="Smith C.A."/>
            <person name="Ahrendt S."/>
            <person name="Andreopoulos W."/>
            <person name="He G."/>
            <person name="Labutti K."/>
            <person name="Lipzen A."/>
            <person name="Ng V."/>
            <person name="Riley R."/>
            <person name="Sandor L."/>
            <person name="Barry K."/>
            <person name="Martinez A.T."/>
            <person name="Xiao Y."/>
            <person name="Gibbons J.G."/>
            <person name="Terashima K."/>
            <person name="Grigoriev I.V."/>
            <person name="Hibbett D.S."/>
        </authorList>
    </citation>
    <scope>NUCLEOTIDE SEQUENCE</scope>
    <source>
        <strain evidence="7">JLM2183</strain>
    </source>
</reference>
<comment type="caution">
    <text evidence="7">The sequence shown here is derived from an EMBL/GenBank/DDBJ whole genome shotgun (WGS) entry which is preliminary data.</text>
</comment>
<name>A0A9W9DRE5_9AGAR</name>
<feature type="transmembrane region" description="Helical" evidence="5">
    <location>
        <begin position="346"/>
        <end position="364"/>
    </location>
</feature>
<dbReference type="EMBL" id="JAOTPV010000006">
    <property type="protein sequence ID" value="KAJ4481144.1"/>
    <property type="molecule type" value="Genomic_DNA"/>
</dbReference>
<dbReference type="InterPro" id="IPR036259">
    <property type="entry name" value="MFS_trans_sf"/>
</dbReference>
<dbReference type="PROSITE" id="PS50850">
    <property type="entry name" value="MFS"/>
    <property type="match status" value="1"/>
</dbReference>
<dbReference type="OrthoDB" id="10021397at2759"/>
<comment type="subcellular location">
    <subcellularLocation>
        <location evidence="1">Membrane</location>
        <topology evidence="1">Multi-pass membrane protein</topology>
    </subcellularLocation>
</comment>
<accession>A0A9W9DRE5</accession>
<evidence type="ECO:0000259" key="6">
    <source>
        <dbReference type="PROSITE" id="PS50850"/>
    </source>
</evidence>
<dbReference type="SUPFAM" id="SSF103473">
    <property type="entry name" value="MFS general substrate transporter"/>
    <property type="match status" value="1"/>
</dbReference>
<feature type="transmembrane region" description="Helical" evidence="5">
    <location>
        <begin position="306"/>
        <end position="326"/>
    </location>
</feature>
<evidence type="ECO:0000256" key="3">
    <source>
        <dbReference type="ARBA" id="ARBA00022989"/>
    </source>
</evidence>
<feature type="transmembrane region" description="Helical" evidence="5">
    <location>
        <begin position="496"/>
        <end position="514"/>
    </location>
</feature>
<evidence type="ECO:0000256" key="4">
    <source>
        <dbReference type="ARBA" id="ARBA00023136"/>
    </source>
</evidence>
<keyword evidence="8" id="KW-1185">Reference proteome</keyword>
<feature type="transmembrane region" description="Helical" evidence="5">
    <location>
        <begin position="276"/>
        <end position="294"/>
    </location>
</feature>